<dbReference type="PANTHER" id="PTHR33604">
    <property type="entry name" value="OSJNBA0004B13.7 PROTEIN"/>
    <property type="match status" value="1"/>
</dbReference>
<keyword evidence="3" id="KW-1185">Reference proteome</keyword>
<dbReference type="InterPro" id="IPR029044">
    <property type="entry name" value="Nucleotide-diphossugar_trans"/>
</dbReference>
<dbReference type="Gene3D" id="3.90.550.10">
    <property type="entry name" value="Spore Coat Polysaccharide Biosynthesis Protein SpsA, Chain A"/>
    <property type="match status" value="1"/>
</dbReference>
<name>A0A8H6HUB4_9AGAR</name>
<dbReference type="EMBL" id="JACGCI010000041">
    <property type="protein sequence ID" value="KAF6752980.1"/>
    <property type="molecule type" value="Genomic_DNA"/>
</dbReference>
<comment type="caution">
    <text evidence="2">The sequence shown here is derived from an EMBL/GenBank/DDBJ whole genome shotgun (WGS) entry which is preliminary data.</text>
</comment>
<feature type="region of interest" description="Disordered" evidence="1">
    <location>
        <begin position="656"/>
        <end position="675"/>
    </location>
</feature>
<evidence type="ECO:0000313" key="3">
    <source>
        <dbReference type="Proteomes" id="UP000521943"/>
    </source>
</evidence>
<dbReference type="Proteomes" id="UP000521943">
    <property type="component" value="Unassembled WGS sequence"/>
</dbReference>
<evidence type="ECO:0000256" key="1">
    <source>
        <dbReference type="SAM" id="MobiDB-lite"/>
    </source>
</evidence>
<dbReference type="AlphaFoldDB" id="A0A8H6HUB4"/>
<accession>A0A8H6HUB4</accession>
<sequence>MFRLVDRRSVSWALVLDHFGLQGLDKPTRSILMGGILDWRTPYGPNGTPINSSLRPTPLRHQETGFMYRGLSLSWHLTFTHLSCCPSTFFHRTVGPPREPGQPCSNKSLYVTLGTPAEYLSGTLAYTDRMPAIPVPTFRSGISPNNDTTTHQATFTPPTPILASTKLKFDILLSDKKDVKQASPFLCGLLSRGHTIRVLVVDTNLKSTFTAIKRKSRLVTGNGGCTIDFFTVNQYMRRKDILRSIGNEAIYTQASDVVITLRGHQFANFLVDNFKSAGNILIELPKDELGYSDWMASLTLDEWQSAHDTFHISRGLTSDSPANRLAYSSCRNQCNHLETGPSLFQGLLHSLSTAKYFGDSTELRINIEQDCDFDTLNIARNYTWPHGSLFLHHRVVHAGLLPAVVESWYPRNNDTYGLLLEDDVELSPFFYAWVKMTILRYRYDAQVDRSPNLFGISLYQQKNVELRPEGRIPFNARTLFAQEGFPVPSTPYLSQVPCSWGAIYFPEHWSEFHEYLQQRFSETWISMDDLVVLPAGIRSNHWLRSWKKYFIELAYLKGYVMLYPNYEGFLSLSTNHLEYGAHVKTRSKEKRDLFDQPLFPLPGLSEAGMPGLSGLLDLPGMTLPRYRDLPILNLTGGVTTEEELVRVGRQRHEELTRHRGGPNATVLGDLYEKDG</sequence>
<dbReference type="PANTHER" id="PTHR33604:SF3">
    <property type="entry name" value="OSJNBA0004B13.7 PROTEIN"/>
    <property type="match status" value="1"/>
</dbReference>
<reference evidence="2 3" key="1">
    <citation type="submission" date="2020-07" db="EMBL/GenBank/DDBJ databases">
        <title>Comparative genomics of pyrophilous fungi reveals a link between fire events and developmental genes.</title>
        <authorList>
            <consortium name="DOE Joint Genome Institute"/>
            <person name="Steindorff A.S."/>
            <person name="Carver A."/>
            <person name="Calhoun S."/>
            <person name="Stillman K."/>
            <person name="Liu H."/>
            <person name="Lipzen A."/>
            <person name="Pangilinan J."/>
            <person name="Labutti K."/>
            <person name="Bruns T.D."/>
            <person name="Grigoriev I.V."/>
        </authorList>
    </citation>
    <scope>NUCLEOTIDE SEQUENCE [LARGE SCALE GENOMIC DNA]</scope>
    <source>
        <strain evidence="2 3">CBS 144469</strain>
    </source>
</reference>
<evidence type="ECO:0000313" key="2">
    <source>
        <dbReference type="EMBL" id="KAF6752980.1"/>
    </source>
</evidence>
<organism evidence="2 3">
    <name type="scientific">Ephemerocybe angulata</name>
    <dbReference type="NCBI Taxonomy" id="980116"/>
    <lineage>
        <taxon>Eukaryota</taxon>
        <taxon>Fungi</taxon>
        <taxon>Dikarya</taxon>
        <taxon>Basidiomycota</taxon>
        <taxon>Agaricomycotina</taxon>
        <taxon>Agaricomycetes</taxon>
        <taxon>Agaricomycetidae</taxon>
        <taxon>Agaricales</taxon>
        <taxon>Agaricineae</taxon>
        <taxon>Psathyrellaceae</taxon>
        <taxon>Ephemerocybe</taxon>
    </lineage>
</organism>
<dbReference type="OrthoDB" id="2020070at2759"/>
<gene>
    <name evidence="2" type="ORF">DFP72DRAFT_1069763</name>
</gene>
<protein>
    <submittedName>
        <fullName evidence="2">Uncharacterized protein</fullName>
    </submittedName>
</protein>
<proteinExistence type="predicted"/>